<proteinExistence type="predicted"/>
<sequence>MGTKVQYKSYLSGYHPITDLDEDTNFSWSPFSEHKSFSWQHCNDIKPRTISSWSEYDKETLKQTMLEHEATFQNQVYELHRLYRIQRELMYEIKRKQLNGFSGPTQTSQSSIFLSQIPHEFGVHLPHPPLVNTHWISSNIADGDAKRASFNFLKEAVTQCSSILTANGGCVGDDRPFDAKLKMFPKAMLDLHLPAEVYIKNEGREKQDRENIGESCNMAVEILNINRAVETENDVMSTLEVPLFGISALKSNLHPKNDLPIHSLVDLNEPIKDSCEKGAINSSSRKSCGMNVHYKELHHPWAPMSF</sequence>
<protein>
    <submittedName>
        <fullName evidence="1">Uncharacterized protein</fullName>
    </submittedName>
</protein>
<gene>
    <name evidence="1" type="ORF">B296_00058658</name>
</gene>
<dbReference type="AlphaFoldDB" id="A0A426XL92"/>
<dbReference type="PANTHER" id="PTHR33167:SF4">
    <property type="entry name" value="TRANSCRIPTION FACTOR, PUTATIVE (DUF863)-RELATED"/>
    <property type="match status" value="1"/>
</dbReference>
<dbReference type="Proteomes" id="UP000287651">
    <property type="component" value="Unassembled WGS sequence"/>
</dbReference>
<dbReference type="Pfam" id="PF05904">
    <property type="entry name" value="DUF863"/>
    <property type="match status" value="1"/>
</dbReference>
<organism evidence="1 2">
    <name type="scientific">Ensete ventricosum</name>
    <name type="common">Abyssinian banana</name>
    <name type="synonym">Musa ensete</name>
    <dbReference type="NCBI Taxonomy" id="4639"/>
    <lineage>
        <taxon>Eukaryota</taxon>
        <taxon>Viridiplantae</taxon>
        <taxon>Streptophyta</taxon>
        <taxon>Embryophyta</taxon>
        <taxon>Tracheophyta</taxon>
        <taxon>Spermatophyta</taxon>
        <taxon>Magnoliopsida</taxon>
        <taxon>Liliopsida</taxon>
        <taxon>Zingiberales</taxon>
        <taxon>Musaceae</taxon>
        <taxon>Ensete</taxon>
    </lineage>
</organism>
<comment type="caution">
    <text evidence="1">The sequence shown here is derived from an EMBL/GenBank/DDBJ whole genome shotgun (WGS) entry which is preliminary data.</text>
</comment>
<dbReference type="PANTHER" id="PTHR33167">
    <property type="entry name" value="TRANSCRIPTION FACTOR, PUTATIVE (DUF863)-RELATED"/>
    <property type="match status" value="1"/>
</dbReference>
<dbReference type="InterPro" id="IPR008581">
    <property type="entry name" value="DUF863_pln"/>
</dbReference>
<evidence type="ECO:0000313" key="1">
    <source>
        <dbReference type="EMBL" id="RRT40200.1"/>
    </source>
</evidence>
<accession>A0A426XL92</accession>
<evidence type="ECO:0000313" key="2">
    <source>
        <dbReference type="Proteomes" id="UP000287651"/>
    </source>
</evidence>
<name>A0A426XL92_ENSVE</name>
<reference evidence="1 2" key="1">
    <citation type="journal article" date="2014" name="Agronomy (Basel)">
        <title>A Draft Genome Sequence for Ensete ventricosum, the Drought-Tolerant Tree Against Hunger.</title>
        <authorList>
            <person name="Harrison J."/>
            <person name="Moore K.A."/>
            <person name="Paszkiewicz K."/>
            <person name="Jones T."/>
            <person name="Grant M."/>
            <person name="Ambacheew D."/>
            <person name="Muzemil S."/>
            <person name="Studholme D.J."/>
        </authorList>
    </citation>
    <scope>NUCLEOTIDE SEQUENCE [LARGE SCALE GENOMIC DNA]</scope>
</reference>
<dbReference type="EMBL" id="AMZH03019574">
    <property type="protein sequence ID" value="RRT40200.1"/>
    <property type="molecule type" value="Genomic_DNA"/>
</dbReference>